<evidence type="ECO:0000313" key="2">
    <source>
        <dbReference type="Proteomes" id="UP000235584"/>
    </source>
</evidence>
<dbReference type="EMBL" id="CP025704">
    <property type="protein sequence ID" value="AUN98670.1"/>
    <property type="molecule type" value="Genomic_DNA"/>
</dbReference>
<dbReference type="Proteomes" id="UP000235584">
    <property type="component" value="Chromosome"/>
</dbReference>
<name>A0A2K9NT24_BACTC</name>
<dbReference type="OrthoDB" id="5294321at2"/>
<dbReference type="KEGG" id="bsto:C0V70_11270"/>
<keyword evidence="2" id="KW-1185">Reference proteome</keyword>
<dbReference type="RefSeq" id="WP_102243961.1">
    <property type="nucleotide sequence ID" value="NZ_CP025704.1"/>
</dbReference>
<dbReference type="AlphaFoldDB" id="A0A2K9NT24"/>
<organism evidence="1 2">
    <name type="scientific">Bacteriovorax stolpii</name>
    <name type="common">Bdellovibrio stolpii</name>
    <dbReference type="NCBI Taxonomy" id="960"/>
    <lineage>
        <taxon>Bacteria</taxon>
        <taxon>Pseudomonadati</taxon>
        <taxon>Bdellovibrionota</taxon>
        <taxon>Bacteriovoracia</taxon>
        <taxon>Bacteriovoracales</taxon>
        <taxon>Bacteriovoracaceae</taxon>
        <taxon>Bacteriovorax</taxon>
    </lineage>
</organism>
<gene>
    <name evidence="1" type="ORF">C0V70_11270</name>
</gene>
<protein>
    <submittedName>
        <fullName evidence="1">Uncharacterized protein</fullName>
    </submittedName>
</protein>
<accession>A0A2K9NT24</accession>
<sequence length="170" mass="19637">MKIPIFEEILLKGPALSDVQEVVEDSRIGKVPCYINLSNYTAADLEAVIMNLEQVILENALHPRFPYPLYIITSKSVKSLFPSVRSVKDLPEHYFKKVKRPNNKELQLLNKLSLKVDKIKNLELYKISQDLKDSADAQKKLYVETKELYFLEVLNSLLFEKPAKTKGRDR</sequence>
<proteinExistence type="predicted"/>
<evidence type="ECO:0000313" key="1">
    <source>
        <dbReference type="EMBL" id="AUN98670.1"/>
    </source>
</evidence>
<reference evidence="1 2" key="1">
    <citation type="submission" date="2018-01" db="EMBL/GenBank/DDBJ databases">
        <title>Complete genome sequence of Bacteriovorax stolpii DSM12778.</title>
        <authorList>
            <person name="Tang B."/>
            <person name="Chang J."/>
        </authorList>
    </citation>
    <scope>NUCLEOTIDE SEQUENCE [LARGE SCALE GENOMIC DNA]</scope>
    <source>
        <strain evidence="1 2">DSM 12778</strain>
    </source>
</reference>